<dbReference type="PANTHER" id="PTHR42870">
    <property type="entry name" value="ACETYL-COA C-ACETYLTRANSFERASE"/>
    <property type="match status" value="1"/>
</dbReference>
<dbReference type="Pfam" id="PF22691">
    <property type="entry name" value="Thiolase_C_1"/>
    <property type="match status" value="1"/>
</dbReference>
<feature type="domain" description="Thiolase C-terminal" evidence="2">
    <location>
        <begin position="243"/>
        <end position="365"/>
    </location>
</feature>
<dbReference type="SUPFAM" id="SSF53901">
    <property type="entry name" value="Thiolase-like"/>
    <property type="match status" value="2"/>
</dbReference>
<dbReference type="PANTHER" id="PTHR42870:SF1">
    <property type="entry name" value="NON-SPECIFIC LIPID-TRANSFER PROTEIN-LIKE 2"/>
    <property type="match status" value="1"/>
</dbReference>
<dbReference type="Pfam" id="PF00108">
    <property type="entry name" value="Thiolase_N"/>
    <property type="match status" value="1"/>
</dbReference>
<dbReference type="RefSeq" id="WP_252817091.1">
    <property type="nucleotide sequence ID" value="NZ_JAMXQS010000003.1"/>
</dbReference>
<sequence length="381" mass="39216">MYGQQNVFLLGGAMTPFGKFPERSSEAMAQSAVIGALNDAALKRNAIEAAYVGSVFQGSLGGQRVLKDLGMTGMPIYNVENACSSGGTALSQACLAVAAGQVETALVVGVEQLSARGKGPLALDTGDPEIAQGLTMPALYAMRTRAYLHKHGGSIEQVAEVTVKNRRHAVTNPFAQFRDPCTAAEVLASRPVSDPITLLQMCPNADGAAAVIVSAKPGASSDRKAVQVSGSVVRSGKFAQGYRDLTVPDISIGAAQAAYEMAGIGPEDVDLAEVHDAAAIAEVIYYEALGFCQPGEGLELLMSGATSIGGRIPVNPSGGLLCRGHPLGATGVAQIVEIMWHLQGRVGERQVEGAKVGFAHCTGGGIWGVDNGACTVHVLSA</sequence>
<reference evidence="3 4" key="1">
    <citation type="submission" date="2022-06" db="EMBL/GenBank/DDBJ databases">
        <title>Mesorhizobium sp. strain RP14 Genome sequencing and assembly.</title>
        <authorList>
            <person name="Kim I."/>
        </authorList>
    </citation>
    <scope>NUCLEOTIDE SEQUENCE [LARGE SCALE GENOMIC DNA]</scope>
    <source>
        <strain evidence="4">RP14(2022)</strain>
    </source>
</reference>
<evidence type="ECO:0000259" key="2">
    <source>
        <dbReference type="Pfam" id="PF22691"/>
    </source>
</evidence>
<keyword evidence="4" id="KW-1185">Reference proteome</keyword>
<dbReference type="Proteomes" id="UP001205906">
    <property type="component" value="Unassembled WGS sequence"/>
</dbReference>
<dbReference type="InterPro" id="IPR016039">
    <property type="entry name" value="Thiolase-like"/>
</dbReference>
<evidence type="ECO:0000259" key="1">
    <source>
        <dbReference type="Pfam" id="PF00108"/>
    </source>
</evidence>
<gene>
    <name evidence="3" type="ORF">NGM99_06020</name>
</gene>
<dbReference type="PIRSF" id="PIRSF000429">
    <property type="entry name" value="Ac-CoA_Ac_transf"/>
    <property type="match status" value="1"/>
</dbReference>
<dbReference type="EMBL" id="JAMXQS010000003">
    <property type="protein sequence ID" value="MCO6049344.1"/>
    <property type="molecule type" value="Genomic_DNA"/>
</dbReference>
<dbReference type="InterPro" id="IPR002155">
    <property type="entry name" value="Thiolase"/>
</dbReference>
<dbReference type="Gene3D" id="3.40.47.10">
    <property type="match status" value="1"/>
</dbReference>
<dbReference type="InterPro" id="IPR020616">
    <property type="entry name" value="Thiolase_N"/>
</dbReference>
<proteinExistence type="predicted"/>
<accession>A0ABT1C3F3</accession>
<protein>
    <submittedName>
        <fullName evidence="3">Thiolase family protein</fullName>
    </submittedName>
</protein>
<feature type="domain" description="Thiolase N-terminal" evidence="1">
    <location>
        <begin position="7"/>
        <end position="179"/>
    </location>
</feature>
<evidence type="ECO:0000313" key="4">
    <source>
        <dbReference type="Proteomes" id="UP001205906"/>
    </source>
</evidence>
<organism evidence="3 4">
    <name type="scientific">Mesorhizobium liriopis</name>
    <dbReference type="NCBI Taxonomy" id="2953882"/>
    <lineage>
        <taxon>Bacteria</taxon>
        <taxon>Pseudomonadati</taxon>
        <taxon>Pseudomonadota</taxon>
        <taxon>Alphaproteobacteria</taxon>
        <taxon>Hyphomicrobiales</taxon>
        <taxon>Phyllobacteriaceae</taxon>
        <taxon>Mesorhizobium</taxon>
    </lineage>
</organism>
<dbReference type="CDD" id="cd00829">
    <property type="entry name" value="SCP-x_thiolase"/>
    <property type="match status" value="1"/>
</dbReference>
<comment type="caution">
    <text evidence="3">The sequence shown here is derived from an EMBL/GenBank/DDBJ whole genome shotgun (WGS) entry which is preliminary data.</text>
</comment>
<name>A0ABT1C3F3_9HYPH</name>
<evidence type="ECO:0000313" key="3">
    <source>
        <dbReference type="EMBL" id="MCO6049344.1"/>
    </source>
</evidence>
<dbReference type="InterPro" id="IPR055140">
    <property type="entry name" value="Thiolase_C_2"/>
</dbReference>